<dbReference type="OrthoDB" id="10267969at2759"/>
<sequence>MAKSYLPTIADNMPPSLISATIQSALLKATSNFSAQILSQWNADDSSDKTIDMQRVALFAAFGIVSSPMISWWQQILEGAFPTYEREKNSSKTVHASEEKIRSDTINNTNNNKVSNSGSRKTINWHNVAIKLILDQTIGQIVVNTTFIIITRYPQYESAMTLLLSLPSNLLTILLASWRLWPWVALMNFIFVPTAWRVLVTSLVGFGWNIFLSFLSSRM</sequence>
<evidence type="ECO:0000256" key="3">
    <source>
        <dbReference type="ARBA" id="ARBA00022692"/>
    </source>
</evidence>
<gene>
    <name evidence="7" type="ORF">LIPSTDRAFT_76753</name>
</gene>
<dbReference type="InterPro" id="IPR007248">
    <property type="entry name" value="Mpv17_PMP22"/>
</dbReference>
<keyword evidence="3 6" id="KW-0812">Transmembrane</keyword>
<dbReference type="Pfam" id="PF04117">
    <property type="entry name" value="Mpv17_PMP22"/>
    <property type="match status" value="1"/>
</dbReference>
<protein>
    <submittedName>
        <fullName evidence="7">Uncharacterized protein</fullName>
    </submittedName>
</protein>
<keyword evidence="8" id="KW-1185">Reference proteome</keyword>
<dbReference type="GO" id="GO:0005778">
    <property type="term" value="C:peroxisomal membrane"/>
    <property type="evidence" value="ECO:0007669"/>
    <property type="project" value="TreeGrafter"/>
</dbReference>
<evidence type="ECO:0000313" key="7">
    <source>
        <dbReference type="EMBL" id="ODQ68782.1"/>
    </source>
</evidence>
<keyword evidence="4 6" id="KW-1133">Transmembrane helix</keyword>
<evidence type="ECO:0000256" key="5">
    <source>
        <dbReference type="ARBA" id="ARBA00023136"/>
    </source>
</evidence>
<comment type="similarity">
    <text evidence="2 6">Belongs to the peroxisomal membrane protein PXMP2/4 family.</text>
</comment>
<reference evidence="7 8" key="1">
    <citation type="journal article" date="2016" name="Proc. Natl. Acad. Sci. U.S.A.">
        <title>Comparative genomics of biotechnologically important yeasts.</title>
        <authorList>
            <person name="Riley R."/>
            <person name="Haridas S."/>
            <person name="Wolfe K.H."/>
            <person name="Lopes M.R."/>
            <person name="Hittinger C.T."/>
            <person name="Goeker M."/>
            <person name="Salamov A.A."/>
            <person name="Wisecaver J.H."/>
            <person name="Long T.M."/>
            <person name="Calvey C.H."/>
            <person name="Aerts A.L."/>
            <person name="Barry K.W."/>
            <person name="Choi C."/>
            <person name="Clum A."/>
            <person name="Coughlan A.Y."/>
            <person name="Deshpande S."/>
            <person name="Douglass A.P."/>
            <person name="Hanson S.J."/>
            <person name="Klenk H.-P."/>
            <person name="LaButti K.M."/>
            <person name="Lapidus A."/>
            <person name="Lindquist E.A."/>
            <person name="Lipzen A.M."/>
            <person name="Meier-Kolthoff J.P."/>
            <person name="Ohm R.A."/>
            <person name="Otillar R.P."/>
            <person name="Pangilinan J.L."/>
            <person name="Peng Y."/>
            <person name="Rokas A."/>
            <person name="Rosa C.A."/>
            <person name="Scheuner C."/>
            <person name="Sibirny A.A."/>
            <person name="Slot J.C."/>
            <person name="Stielow J.B."/>
            <person name="Sun H."/>
            <person name="Kurtzman C.P."/>
            <person name="Blackwell M."/>
            <person name="Grigoriev I.V."/>
            <person name="Jeffries T.W."/>
        </authorList>
    </citation>
    <scope>NUCLEOTIDE SEQUENCE [LARGE SCALE GENOMIC DNA]</scope>
    <source>
        <strain evidence="7 8">NRRL Y-11557</strain>
    </source>
</reference>
<name>A0A1E3PV06_LIPST</name>
<evidence type="ECO:0000256" key="2">
    <source>
        <dbReference type="ARBA" id="ARBA00006824"/>
    </source>
</evidence>
<feature type="transmembrane region" description="Helical" evidence="6">
    <location>
        <begin position="194"/>
        <end position="215"/>
    </location>
</feature>
<dbReference type="PANTHER" id="PTHR11266:SF80">
    <property type="entry name" value="PEROXISOMAL MEMBRANE PROTEIN 2"/>
    <property type="match status" value="1"/>
</dbReference>
<dbReference type="STRING" id="675824.A0A1E3PV06"/>
<organism evidence="7 8">
    <name type="scientific">Lipomyces starkeyi NRRL Y-11557</name>
    <dbReference type="NCBI Taxonomy" id="675824"/>
    <lineage>
        <taxon>Eukaryota</taxon>
        <taxon>Fungi</taxon>
        <taxon>Dikarya</taxon>
        <taxon>Ascomycota</taxon>
        <taxon>Saccharomycotina</taxon>
        <taxon>Lipomycetes</taxon>
        <taxon>Lipomycetales</taxon>
        <taxon>Lipomycetaceae</taxon>
        <taxon>Lipomyces</taxon>
    </lineage>
</organism>
<evidence type="ECO:0000256" key="4">
    <source>
        <dbReference type="ARBA" id="ARBA00022989"/>
    </source>
</evidence>
<evidence type="ECO:0000313" key="8">
    <source>
        <dbReference type="Proteomes" id="UP000094385"/>
    </source>
</evidence>
<dbReference type="AlphaFoldDB" id="A0A1E3PV06"/>
<proteinExistence type="inferred from homology"/>
<dbReference type="Proteomes" id="UP000094385">
    <property type="component" value="Unassembled WGS sequence"/>
</dbReference>
<comment type="subcellular location">
    <subcellularLocation>
        <location evidence="1">Membrane</location>
        <topology evidence="1">Multi-pass membrane protein</topology>
    </subcellularLocation>
</comment>
<dbReference type="EMBL" id="KV454316">
    <property type="protein sequence ID" value="ODQ68782.1"/>
    <property type="molecule type" value="Genomic_DNA"/>
</dbReference>
<dbReference type="PANTHER" id="PTHR11266">
    <property type="entry name" value="PEROXISOMAL MEMBRANE PROTEIN 2, PXMP2 MPV17"/>
    <property type="match status" value="1"/>
</dbReference>
<keyword evidence="5 6" id="KW-0472">Membrane</keyword>
<evidence type="ECO:0000256" key="1">
    <source>
        <dbReference type="ARBA" id="ARBA00004141"/>
    </source>
</evidence>
<evidence type="ECO:0000256" key="6">
    <source>
        <dbReference type="RuleBase" id="RU363053"/>
    </source>
</evidence>
<accession>A0A1E3PV06</accession>
<feature type="transmembrane region" description="Helical" evidence="6">
    <location>
        <begin position="162"/>
        <end position="182"/>
    </location>
</feature>